<evidence type="ECO:0000313" key="1">
    <source>
        <dbReference type="EMBL" id="GBL91616.1"/>
    </source>
</evidence>
<gene>
    <name evidence="1" type="ORF">AVEN_23666_1</name>
</gene>
<dbReference type="Proteomes" id="UP000499080">
    <property type="component" value="Unassembled WGS sequence"/>
</dbReference>
<protein>
    <submittedName>
        <fullName evidence="1">Uncharacterized protein</fullName>
    </submittedName>
</protein>
<reference evidence="1 2" key="1">
    <citation type="journal article" date="2019" name="Sci. Rep.">
        <title>Orb-weaving spider Araneus ventricosus genome elucidates the spidroin gene catalogue.</title>
        <authorList>
            <person name="Kono N."/>
            <person name="Nakamura H."/>
            <person name="Ohtoshi R."/>
            <person name="Moran D.A.P."/>
            <person name="Shinohara A."/>
            <person name="Yoshida Y."/>
            <person name="Fujiwara M."/>
            <person name="Mori M."/>
            <person name="Tomita M."/>
            <person name="Arakawa K."/>
        </authorList>
    </citation>
    <scope>NUCLEOTIDE SEQUENCE [LARGE SCALE GENOMIC DNA]</scope>
</reference>
<name>A0A4Y2BK49_ARAVE</name>
<dbReference type="AlphaFoldDB" id="A0A4Y2BK49"/>
<sequence>MSSNICRTLSDYGIANILEDSQYILDDCDSYRVHPTAHSAKLSLLITEYLKLSISTDSSSLSRSSRYKFAKVLAFSLKVLLSRVVSCLGDKNPKILFTFCFDWNRLSNSASILSYT</sequence>
<accession>A0A4Y2BK49</accession>
<evidence type="ECO:0000313" key="2">
    <source>
        <dbReference type="Proteomes" id="UP000499080"/>
    </source>
</evidence>
<comment type="caution">
    <text evidence="1">The sequence shown here is derived from an EMBL/GenBank/DDBJ whole genome shotgun (WGS) entry which is preliminary data.</text>
</comment>
<organism evidence="1 2">
    <name type="scientific">Araneus ventricosus</name>
    <name type="common">Orbweaver spider</name>
    <name type="synonym">Epeira ventricosa</name>
    <dbReference type="NCBI Taxonomy" id="182803"/>
    <lineage>
        <taxon>Eukaryota</taxon>
        <taxon>Metazoa</taxon>
        <taxon>Ecdysozoa</taxon>
        <taxon>Arthropoda</taxon>
        <taxon>Chelicerata</taxon>
        <taxon>Arachnida</taxon>
        <taxon>Araneae</taxon>
        <taxon>Araneomorphae</taxon>
        <taxon>Entelegynae</taxon>
        <taxon>Araneoidea</taxon>
        <taxon>Araneidae</taxon>
        <taxon>Araneus</taxon>
    </lineage>
</organism>
<proteinExistence type="predicted"/>
<dbReference type="EMBL" id="BGPR01000080">
    <property type="protein sequence ID" value="GBL91616.1"/>
    <property type="molecule type" value="Genomic_DNA"/>
</dbReference>
<keyword evidence="2" id="KW-1185">Reference proteome</keyword>